<feature type="coiled-coil region" evidence="1">
    <location>
        <begin position="161"/>
        <end position="216"/>
    </location>
</feature>
<dbReference type="EMBL" id="MU154582">
    <property type="protein sequence ID" value="KAF9493673.1"/>
    <property type="molecule type" value="Genomic_DNA"/>
</dbReference>
<feature type="compositionally biased region" description="Basic and acidic residues" evidence="2">
    <location>
        <begin position="531"/>
        <end position="542"/>
    </location>
</feature>
<feature type="compositionally biased region" description="Polar residues" evidence="2">
    <location>
        <begin position="455"/>
        <end position="474"/>
    </location>
</feature>
<gene>
    <name evidence="3" type="ORF">BDN71DRAFT_1508326</name>
</gene>
<dbReference type="AlphaFoldDB" id="A0A9P6DEV0"/>
<organism evidence="3 4">
    <name type="scientific">Pleurotus eryngii</name>
    <name type="common">Boletus of the steppes</name>
    <dbReference type="NCBI Taxonomy" id="5323"/>
    <lineage>
        <taxon>Eukaryota</taxon>
        <taxon>Fungi</taxon>
        <taxon>Dikarya</taxon>
        <taxon>Basidiomycota</taxon>
        <taxon>Agaricomycotina</taxon>
        <taxon>Agaricomycetes</taxon>
        <taxon>Agaricomycetidae</taxon>
        <taxon>Agaricales</taxon>
        <taxon>Pleurotineae</taxon>
        <taxon>Pleurotaceae</taxon>
        <taxon>Pleurotus</taxon>
    </lineage>
</organism>
<feature type="compositionally biased region" description="Pro residues" evidence="2">
    <location>
        <begin position="646"/>
        <end position="656"/>
    </location>
</feature>
<comment type="caution">
    <text evidence="3">The sequence shown here is derived from an EMBL/GenBank/DDBJ whole genome shotgun (WGS) entry which is preliminary data.</text>
</comment>
<feature type="region of interest" description="Disordered" evidence="2">
    <location>
        <begin position="801"/>
        <end position="836"/>
    </location>
</feature>
<dbReference type="Proteomes" id="UP000807025">
    <property type="component" value="Unassembled WGS sequence"/>
</dbReference>
<dbReference type="OrthoDB" id="3268221at2759"/>
<feature type="region of interest" description="Disordered" evidence="2">
    <location>
        <begin position="1"/>
        <end position="109"/>
    </location>
</feature>
<feature type="compositionally biased region" description="Low complexity" evidence="2">
    <location>
        <begin position="581"/>
        <end position="615"/>
    </location>
</feature>
<feature type="compositionally biased region" description="Polar residues" evidence="2">
    <location>
        <begin position="695"/>
        <end position="705"/>
    </location>
</feature>
<feature type="compositionally biased region" description="Basic residues" evidence="2">
    <location>
        <begin position="64"/>
        <end position="74"/>
    </location>
</feature>
<evidence type="ECO:0000256" key="1">
    <source>
        <dbReference type="SAM" id="Coils"/>
    </source>
</evidence>
<feature type="compositionally biased region" description="Low complexity" evidence="2">
    <location>
        <begin position="98"/>
        <end position="107"/>
    </location>
</feature>
<feature type="region of interest" description="Disordered" evidence="2">
    <location>
        <begin position="221"/>
        <end position="398"/>
    </location>
</feature>
<evidence type="ECO:0000256" key="2">
    <source>
        <dbReference type="SAM" id="MobiDB-lite"/>
    </source>
</evidence>
<feature type="region of interest" description="Disordered" evidence="2">
    <location>
        <begin position="416"/>
        <end position="724"/>
    </location>
</feature>
<feature type="compositionally biased region" description="Acidic residues" evidence="2">
    <location>
        <begin position="255"/>
        <end position="267"/>
    </location>
</feature>
<feature type="compositionally biased region" description="Polar residues" evidence="2">
    <location>
        <begin position="356"/>
        <end position="376"/>
    </location>
</feature>
<feature type="region of interest" description="Disordered" evidence="2">
    <location>
        <begin position="736"/>
        <end position="757"/>
    </location>
</feature>
<feature type="compositionally biased region" description="Basic and acidic residues" evidence="2">
    <location>
        <begin position="430"/>
        <end position="443"/>
    </location>
</feature>
<sequence length="851" mass="93392">MDYFSGEHAAGPSNYPHPHAEEIDSATPPSSPSERGENHRSNRHTPTARTYAQLLGRTADGHHSHSKSTHRSRSKFSESRSHSHRSDHRSDHHYNDPSSSSINSSSKSKAKVQKLNSLLLLTSERLTTEVTRSRTAEERLTSALTLLTKCRTEQVQVTLQVSTLNTQLELYKAQLARAQDEILRAQRIVDEVEQAKKDAEEAAARARARARKLEEESVVRQAMEQGRREGYRQGLRQGQQMALERISTRTRGEAYEDDEEDEDEYDETPTSADSKSDRSVSSAPKRSKFKNNEPVRIPILAEPVPLRVPSSRATSIAPSVTRRAPSYSRPILADSRSLESIQPLDPQASLPRRTPVPSSVAPQHASSSKQREQQPIQPQPARDNASSISRRNTVIPPDGFIPVLGIDSMINLPAPYELSKTPKTIASSMKDGKEDTESSDKDGAGSVPAGRMRSGSRSTVRTTQEQQSDVNLTRRQPRPIYAVPRPAATMSSASISQFDILSPPNSANKEHFPISGPSGHGEPTDQAAARDAYDRRREEYGRRTPQTPTPAHRKAPFPAYPADRREVVRTPSQEITEEWRSANSSASASKGKSRAEPAALAPPDADPYASGLRSPPRGPRRPKRIVMPQPLSLGSAAGIMQQQQHAPPPPPPPPPILYQDKPHQSKIPFPRRSPENQGHQHRPSPLEWLQKRLTNRTASNSTVPQISVEPPSHSPSKHSQDGEEIEIDPVLLTPDDASHHVALPPSHDAHNRDAVSHSSPVILLPSDELPPGFVVTSMTPKSGQQGLPPSNTTYDKMKIYADAEPHTRPSTSATTLTGGTQHKSEDSLGKNGLLVSPASLSRPFSIFSDGS</sequence>
<evidence type="ECO:0000313" key="4">
    <source>
        <dbReference type="Proteomes" id="UP000807025"/>
    </source>
</evidence>
<feature type="compositionally biased region" description="Polar residues" evidence="2">
    <location>
        <begin position="489"/>
        <end position="507"/>
    </location>
</feature>
<accession>A0A9P6DEV0</accession>
<protein>
    <submittedName>
        <fullName evidence="3">Uncharacterized protein</fullName>
    </submittedName>
</protein>
<feature type="compositionally biased region" description="Polar residues" evidence="2">
    <location>
        <begin position="808"/>
        <end position="821"/>
    </location>
</feature>
<keyword evidence="1" id="KW-0175">Coiled coil</keyword>
<evidence type="ECO:0000313" key="3">
    <source>
        <dbReference type="EMBL" id="KAF9493673.1"/>
    </source>
</evidence>
<reference evidence="3" key="1">
    <citation type="submission" date="2020-11" db="EMBL/GenBank/DDBJ databases">
        <authorList>
            <consortium name="DOE Joint Genome Institute"/>
            <person name="Ahrendt S."/>
            <person name="Riley R."/>
            <person name="Andreopoulos W."/>
            <person name="Labutti K."/>
            <person name="Pangilinan J."/>
            <person name="Ruiz-Duenas F.J."/>
            <person name="Barrasa J.M."/>
            <person name="Sanchez-Garcia M."/>
            <person name="Camarero S."/>
            <person name="Miyauchi S."/>
            <person name="Serrano A."/>
            <person name="Linde D."/>
            <person name="Babiker R."/>
            <person name="Drula E."/>
            <person name="Ayuso-Fernandez I."/>
            <person name="Pacheco R."/>
            <person name="Padilla G."/>
            <person name="Ferreira P."/>
            <person name="Barriuso J."/>
            <person name="Kellner H."/>
            <person name="Castanera R."/>
            <person name="Alfaro M."/>
            <person name="Ramirez L."/>
            <person name="Pisabarro A.G."/>
            <person name="Kuo A."/>
            <person name="Tritt A."/>
            <person name="Lipzen A."/>
            <person name="He G."/>
            <person name="Yan M."/>
            <person name="Ng V."/>
            <person name="Cullen D."/>
            <person name="Martin F."/>
            <person name="Rosso M.-N."/>
            <person name="Henrissat B."/>
            <person name="Hibbett D."/>
            <person name="Martinez A.T."/>
            <person name="Grigoriev I.V."/>
        </authorList>
    </citation>
    <scope>NUCLEOTIDE SEQUENCE</scope>
    <source>
        <strain evidence="3">ATCC 90797</strain>
    </source>
</reference>
<proteinExistence type="predicted"/>
<keyword evidence="4" id="KW-1185">Reference proteome</keyword>
<name>A0A9P6DEV0_PLEER</name>